<protein>
    <submittedName>
        <fullName evidence="1">Uncharacterized protein</fullName>
    </submittedName>
</protein>
<keyword evidence="2" id="KW-1185">Reference proteome</keyword>
<reference evidence="1 2" key="1">
    <citation type="journal article" date="2022" name="New Phytol.">
        <title>Ecological generalism drives hyperdiversity of secondary metabolite gene clusters in xylarialean endophytes.</title>
        <authorList>
            <person name="Franco M.E.E."/>
            <person name="Wisecaver J.H."/>
            <person name="Arnold A.E."/>
            <person name="Ju Y.M."/>
            <person name="Slot J.C."/>
            <person name="Ahrendt S."/>
            <person name="Moore L.P."/>
            <person name="Eastman K.E."/>
            <person name="Scott K."/>
            <person name="Konkel Z."/>
            <person name="Mondo S.J."/>
            <person name="Kuo A."/>
            <person name="Hayes R.D."/>
            <person name="Haridas S."/>
            <person name="Andreopoulos B."/>
            <person name="Riley R."/>
            <person name="LaButti K."/>
            <person name="Pangilinan J."/>
            <person name="Lipzen A."/>
            <person name="Amirebrahimi M."/>
            <person name="Yan J."/>
            <person name="Adam C."/>
            <person name="Keymanesh K."/>
            <person name="Ng V."/>
            <person name="Louie K."/>
            <person name="Northen T."/>
            <person name="Drula E."/>
            <person name="Henrissat B."/>
            <person name="Hsieh H.M."/>
            <person name="Youens-Clark K."/>
            <person name="Lutzoni F."/>
            <person name="Miadlikowska J."/>
            <person name="Eastwood D.C."/>
            <person name="Hamelin R.C."/>
            <person name="Grigoriev I.V."/>
            <person name="U'Ren J.M."/>
        </authorList>
    </citation>
    <scope>NUCLEOTIDE SEQUENCE [LARGE SCALE GENOMIC DNA]</scope>
    <source>
        <strain evidence="1 2">ER1909</strain>
    </source>
</reference>
<evidence type="ECO:0000313" key="2">
    <source>
        <dbReference type="Proteomes" id="UP001497680"/>
    </source>
</evidence>
<comment type="caution">
    <text evidence="1">The sequence shown here is derived from an EMBL/GenBank/DDBJ whole genome shotgun (WGS) entry which is preliminary data.</text>
</comment>
<sequence length="458" mass="51700">MKWPCVVQSCAQPALRLLGRLCELCHRHFCAKHVESALHTCPTNEDIVAIYESGDQAKLQDLNSIRKKAGKEVIARLLGTVNRDALRMRAETLRNGVKCTVHLPSPDQAYFNSEVHGGCNYHGSIAFDDGKTWLARFRLPNHNAPPLQERNFDRRSEFATYRFLAETAIPVPEVYDCADDEDPMNPVGAGYILLEKLEGKPLEWDEAKRGAKRKVLRQLADIYASLEQHPLDRLGRLQLSSTGLPEVGPAFFDYDSDGTLIPFGPFSHSNQYYEALIQQKIQLVKSGQAATSAPLDQYLVCMSLLNSLPPDESGPFFLRHVDSRDANFLVNDFNITGIIDWELAISTSKGSAFQSPLLLYDLGELYGEGLSTPSEEEKRFSKILREEKGAVELSALAEKKLHFRVEQVIEADPWEREQFESLFSGWWKATNGVETFDWDTWYKKALDMYGDGGFKNQT</sequence>
<evidence type="ECO:0000313" key="1">
    <source>
        <dbReference type="EMBL" id="KAI6081968.1"/>
    </source>
</evidence>
<gene>
    <name evidence="1" type="ORF">F4821DRAFT_248275</name>
</gene>
<proteinExistence type="predicted"/>
<dbReference type="Proteomes" id="UP001497680">
    <property type="component" value="Unassembled WGS sequence"/>
</dbReference>
<accession>A0ACC0CNS5</accession>
<organism evidence="1 2">
    <name type="scientific">Hypoxylon rubiginosum</name>
    <dbReference type="NCBI Taxonomy" id="110542"/>
    <lineage>
        <taxon>Eukaryota</taxon>
        <taxon>Fungi</taxon>
        <taxon>Dikarya</taxon>
        <taxon>Ascomycota</taxon>
        <taxon>Pezizomycotina</taxon>
        <taxon>Sordariomycetes</taxon>
        <taxon>Xylariomycetidae</taxon>
        <taxon>Xylariales</taxon>
        <taxon>Hypoxylaceae</taxon>
        <taxon>Hypoxylon</taxon>
    </lineage>
</organism>
<name>A0ACC0CNS5_9PEZI</name>
<dbReference type="EMBL" id="MU394382">
    <property type="protein sequence ID" value="KAI6081968.1"/>
    <property type="molecule type" value="Genomic_DNA"/>
</dbReference>